<feature type="compositionally biased region" description="Basic residues" evidence="1">
    <location>
        <begin position="1128"/>
        <end position="1143"/>
    </location>
</feature>
<dbReference type="PANTHER" id="PTHR40788">
    <property type="entry name" value="CLR5 DOMAIN-CONTAINING PROTEIN-RELATED"/>
    <property type="match status" value="1"/>
</dbReference>
<sequence length="1281" mass="143489">MFEPPPADSAARQVGCKGDCERCDSQWRMNYSSNLADAGARTSIQQPRDETARVRIRVREKYKKYRLFTIQQWSKDKVSRVKWLRAAHSYLFESKEFPIAACEAKRPRGTASGMQHLHNTYLLPSFTSENLADEAEYFLALLENRISFSPEEWSAFDSEQHATAFKNGSLKAEYNRHGVIMHGRRYGNLVDWDASAAHSGRIMSFPCAKLVFDTQLELFRMLESVIDSIMSKKSPCDVVPDEKLRKVLAKLEVLVSTEGLRNSAFSPPTAYDLAAIIDSLRSRCEATQDALRQLQRDPDALRQCLEISQSPGGLSESSEDTLLYQINVISLAMSRANAWECLLIHAEPSFAELEKPVKIGDTGSRNYDAALATLERVLERLQQAQISHLTTGVEFSPEFSKTKRALSVLQQQGHGSADYAMYRSDKLMYHIVAIMRRRSGSEPIAWHIRELFKLPTEDLKRLDQRSRYPRCSTFLQVMGRKSDDPQHLATKPSKDSGAVSGTGFIQCEFARGFVERTLRWGFLSRHHVPSLRSILPLRASLEKYLNLPNSSGEVGEEASREAERSQRALDTVWSKLRERRTTHLQGKSSVEATAITESVKWLSVGFPEKQKFQVEASSQTLVRGPEAKQVDATAVPPPVIKDLHDFMGGLGLGGMLELEAPFETEEPQLGSVHPNTVPQSQQPARRDSAWPPEDSTGDDYKENTCPVVPNQYPLRAAGSNSSSNRLATIQPNRPTRTEVKKANLQIFESLLSPGKLSDLRWTEFLAAMCDAGCSVNELHGGSAVNFKHVAGLGSLVIHSPHPHKVLRPDQCREIKAKLQRKFGWTSESFKLKGKEEANDAARKLQHVHINAVQPREFAPRVQSPPRRPKPKEKTRGVAQPGLDNEQANDLDLALSEPPAIVEEIRVNGVPPNPQGGPPDISLYNSDELQYYVIQKLESGSEPVAWHLSELFKLPQDQLDRLDQRSIDMLSDIAAVDEMLTSLKSLRPRYSMMREVVQQASRAKSEASNRPRKDSGYVSDTEASRRYDIVHEFLETNIEWDFMFNHHLPGEEAVHMLQKPLEDYLNLPSCTDDVSVEAKRKALDHFWSKSREQRAAELQISQAEAIATAQLKLQQLSINTVQPDLKPVPKQKKPSKGKKGKKPRPVIPNGVPPVVQPNNAAAIVVQVLPKLPPAIEVKKSSLEFFEDLFGNSQDRSNLKWQGFTAAMGDAGWSVTPTYGSRVTFKNVRGAGSILIHGPHPGDLDARLAGRIATRLEWRLGWSKATFGEREKVQDFGTAGTRK</sequence>
<dbReference type="OrthoDB" id="2922289at2759"/>
<dbReference type="STRING" id="1047168.A0A0F4GHD2"/>
<evidence type="ECO:0008006" key="4">
    <source>
        <dbReference type="Google" id="ProtNLM"/>
    </source>
</evidence>
<feature type="region of interest" description="Disordered" evidence="1">
    <location>
        <begin position="854"/>
        <end position="888"/>
    </location>
</feature>
<feature type="region of interest" description="Disordered" evidence="1">
    <location>
        <begin position="1121"/>
        <end position="1152"/>
    </location>
</feature>
<dbReference type="PANTHER" id="PTHR40788:SF1">
    <property type="entry name" value="IPA PROTEIN"/>
    <property type="match status" value="1"/>
</dbReference>
<dbReference type="EMBL" id="LAFY01000598">
    <property type="protein sequence ID" value="KJX96693.1"/>
    <property type="molecule type" value="Genomic_DNA"/>
</dbReference>
<feature type="compositionally biased region" description="Polar residues" evidence="1">
    <location>
        <begin position="673"/>
        <end position="683"/>
    </location>
</feature>
<reference evidence="2 3" key="1">
    <citation type="submission" date="2015-03" db="EMBL/GenBank/DDBJ databases">
        <title>RNA-seq based gene annotation and comparative genomics of four Zymoseptoria species reveal species-specific pathogenicity related genes and transposable element activity.</title>
        <authorList>
            <person name="Grandaubert J."/>
            <person name="Bhattacharyya A."/>
            <person name="Stukenbrock E.H."/>
        </authorList>
    </citation>
    <scope>NUCLEOTIDE SEQUENCE [LARGE SCALE GENOMIC DNA]</scope>
    <source>
        <strain evidence="2 3">Zb18110</strain>
    </source>
</reference>
<organism evidence="2 3">
    <name type="scientific">Zymoseptoria brevis</name>
    <dbReference type="NCBI Taxonomy" id="1047168"/>
    <lineage>
        <taxon>Eukaryota</taxon>
        <taxon>Fungi</taxon>
        <taxon>Dikarya</taxon>
        <taxon>Ascomycota</taxon>
        <taxon>Pezizomycotina</taxon>
        <taxon>Dothideomycetes</taxon>
        <taxon>Dothideomycetidae</taxon>
        <taxon>Mycosphaerellales</taxon>
        <taxon>Mycosphaerellaceae</taxon>
        <taxon>Zymoseptoria</taxon>
    </lineage>
</organism>
<accession>A0A0F4GHD2</accession>
<feature type="region of interest" description="Disordered" evidence="1">
    <location>
        <begin position="667"/>
        <end position="703"/>
    </location>
</feature>
<feature type="region of interest" description="Disordered" evidence="1">
    <location>
        <begin position="996"/>
        <end position="1018"/>
    </location>
</feature>
<keyword evidence="3" id="KW-1185">Reference proteome</keyword>
<gene>
    <name evidence="2" type="ORF">TI39_contig606g00007</name>
</gene>
<evidence type="ECO:0000313" key="2">
    <source>
        <dbReference type="EMBL" id="KJX96693.1"/>
    </source>
</evidence>
<comment type="caution">
    <text evidence="2">The sequence shown here is derived from an EMBL/GenBank/DDBJ whole genome shotgun (WGS) entry which is preliminary data.</text>
</comment>
<dbReference type="Proteomes" id="UP000033647">
    <property type="component" value="Unassembled WGS sequence"/>
</dbReference>
<evidence type="ECO:0000313" key="3">
    <source>
        <dbReference type="Proteomes" id="UP000033647"/>
    </source>
</evidence>
<name>A0A0F4GHD2_9PEZI</name>
<protein>
    <recommendedName>
        <fullName evidence="4">Clr5 domain-containing protein</fullName>
    </recommendedName>
</protein>
<proteinExistence type="predicted"/>
<evidence type="ECO:0000256" key="1">
    <source>
        <dbReference type="SAM" id="MobiDB-lite"/>
    </source>
</evidence>
<feature type="compositionally biased region" description="Basic and acidic residues" evidence="1">
    <location>
        <begin position="1002"/>
        <end position="1014"/>
    </location>
</feature>